<proteinExistence type="predicted"/>
<dbReference type="EMBL" id="JAPDNS010000002">
    <property type="protein sequence ID" value="MCW3486803.1"/>
    <property type="molecule type" value="Genomic_DNA"/>
</dbReference>
<name>A0ABT3IS51_9BACT</name>
<reference evidence="1 2" key="1">
    <citation type="submission" date="2022-10" db="EMBL/GenBank/DDBJ databases">
        <title>Chitinophaga nivalis PC15 sp. nov., isolated from Pyeongchang county, South Korea.</title>
        <authorList>
            <person name="Trinh H.N."/>
        </authorList>
    </citation>
    <scope>NUCLEOTIDE SEQUENCE [LARGE SCALE GENOMIC DNA]</scope>
    <source>
        <strain evidence="1 2">PC14</strain>
    </source>
</reference>
<dbReference type="RefSeq" id="WP_264733618.1">
    <property type="nucleotide sequence ID" value="NZ_JAPDNR010000001.1"/>
</dbReference>
<sequence length="417" mass="46629">MDILDNIIYAHLNSKLQDNTLIHSDFIPDFSAPAPKPVNATRPVKIYTYSPEDKFKYQAYEDVSSIEKAINLHWYDVNNAKKYKLPGGETVSDFAITTTYHLISPYLIENTKLLLVMEKLIEKYMHDEDLGLAVGMANGEVVFNWLQNAEKLFFKSDYPRAGNVRSLLRTSADATRRNAYWRMFGMDLAFGDNNPGTGYYKAQASNQEFVALFEKYLAEIWQGFQNARNTSGPNTTDVNVICELAIDLNDRLLARRGAALGTTKYANQNLAREEFAAVLITTWFTLPFTFNSPFVELFNLKSSVIGDRVARAGNKAGIMIHNKSQALFEMAGPAAIVLSAIELGDALTDPTYIQGLLSSLNPGVVRPVEAELMNHFLTVINNWEKATSHRIKNPAANLNGKVVITDTTRNKLGLPLK</sequence>
<keyword evidence="2" id="KW-1185">Reference proteome</keyword>
<comment type="caution">
    <text evidence="1">The sequence shown here is derived from an EMBL/GenBank/DDBJ whole genome shotgun (WGS) entry which is preliminary data.</text>
</comment>
<evidence type="ECO:0000313" key="1">
    <source>
        <dbReference type="EMBL" id="MCW3486803.1"/>
    </source>
</evidence>
<accession>A0ABT3IS51</accession>
<gene>
    <name evidence="1" type="ORF">OL497_23095</name>
</gene>
<organism evidence="1 2">
    <name type="scientific">Chitinophaga nivalis</name>
    <dbReference type="NCBI Taxonomy" id="2991709"/>
    <lineage>
        <taxon>Bacteria</taxon>
        <taxon>Pseudomonadati</taxon>
        <taxon>Bacteroidota</taxon>
        <taxon>Chitinophagia</taxon>
        <taxon>Chitinophagales</taxon>
        <taxon>Chitinophagaceae</taxon>
        <taxon>Chitinophaga</taxon>
    </lineage>
</organism>
<dbReference type="Proteomes" id="UP001207742">
    <property type="component" value="Unassembled WGS sequence"/>
</dbReference>
<protein>
    <submittedName>
        <fullName evidence="1">Uncharacterized protein</fullName>
    </submittedName>
</protein>
<evidence type="ECO:0000313" key="2">
    <source>
        <dbReference type="Proteomes" id="UP001207742"/>
    </source>
</evidence>